<evidence type="ECO:0000313" key="4">
    <source>
        <dbReference type="Proteomes" id="UP001162793"/>
    </source>
</evidence>
<name>A0AA41WNZ4_9RALS</name>
<dbReference type="EMBL" id="JAMYWC010000003">
    <property type="protein sequence ID" value="MCP1172578.1"/>
    <property type="molecule type" value="Genomic_DNA"/>
</dbReference>
<dbReference type="Proteomes" id="UP001162793">
    <property type="component" value="Unassembled WGS sequence"/>
</dbReference>
<keyword evidence="1" id="KW-0472">Membrane</keyword>
<reference evidence="4" key="1">
    <citation type="journal article" date="2023" name="Front. Microbiol.">
        <title>Ralstonia chuxiongensis sp. nov., Ralstonia mojiangensis sp. nov., and Ralstonia soli sp. nov., isolated from tobacco fields, are three novel species in the family Burkholderiaceae.</title>
        <authorList>
            <person name="Lu C.H."/>
            <person name="Zhang Y.Y."/>
            <person name="Jiang N."/>
            <person name="Chen W."/>
            <person name="Shao X."/>
            <person name="Zhao Z.M."/>
            <person name="Lu W.L."/>
            <person name="Hu X."/>
            <person name="Xi Y.X."/>
            <person name="Zou S.Y."/>
            <person name="Wei Q.J."/>
            <person name="Lin Z.L."/>
            <person name="Gong L."/>
            <person name="Gai X.T."/>
            <person name="Zhang L.Q."/>
            <person name="Li J.Y."/>
            <person name="Jin Y."/>
            <person name="Xia Z.Y."/>
        </authorList>
    </citation>
    <scope>NUCLEOTIDE SEQUENCE [LARGE SCALE GENOMIC DNA]</scope>
    <source>
        <strain evidence="4">21YRMH01-3</strain>
    </source>
</reference>
<proteinExistence type="predicted"/>
<organism evidence="3 4">
    <name type="scientific">Ralstonia chuxiongensis</name>
    <dbReference type="NCBI Taxonomy" id="2957504"/>
    <lineage>
        <taxon>Bacteria</taxon>
        <taxon>Pseudomonadati</taxon>
        <taxon>Pseudomonadota</taxon>
        <taxon>Betaproteobacteria</taxon>
        <taxon>Burkholderiales</taxon>
        <taxon>Burkholderiaceae</taxon>
        <taxon>Ralstonia</taxon>
    </lineage>
</organism>
<protein>
    <submittedName>
        <fullName evidence="3">Pilus assembly protein TadG-related protein</fullName>
    </submittedName>
</protein>
<gene>
    <name evidence="3" type="ORF">NKG59_09420</name>
</gene>
<dbReference type="InterPro" id="IPR028087">
    <property type="entry name" value="Tad_N"/>
</dbReference>
<feature type="transmembrane region" description="Helical" evidence="1">
    <location>
        <begin position="12"/>
        <end position="32"/>
    </location>
</feature>
<accession>A0AA41WNZ4</accession>
<feature type="domain" description="Putative Flp pilus-assembly TadG-like N-terminal" evidence="2">
    <location>
        <begin position="11"/>
        <end position="57"/>
    </location>
</feature>
<keyword evidence="1" id="KW-1133">Transmembrane helix</keyword>
<keyword evidence="1" id="KW-0812">Transmembrane</keyword>
<sequence>MRAHTKQRERGAVLPMVGLTLAVLLGMAGLVIDLSGLFVAKTELQSAVDSCALSAAQELDGASDALTRATNAGLTAGNANRVVYQASSASLANADVTFSTALNGTYSAAGVASSSSSYVKCTHTTSGITARLIKFVGGATSNAVAALAVATRVHAQSTCPIPVALIPKSGGTAPNYGFQIGEWVSMLYSGGSTTPGEMGWYNLDGSTNANETKTEMDQGYCNSKIGDQLGTPGAKVSVDDNWNGRFGIYKNKSNASQLQPDFTGYAYTSTNWTNTVPQNAYSGTPAAGSDKSAANFKSKRLAYANYDDTGTSVTGGDKITGLNVKGGYKSLATSGNSGDLATYGVNRRVVLVPVISSASKIIDYACMLMLQPIDGVHNTPQFEFLGNAGGTSSPCSPSGLAGGSKGPLVPALVQ</sequence>
<keyword evidence="4" id="KW-1185">Reference proteome</keyword>
<evidence type="ECO:0000313" key="3">
    <source>
        <dbReference type="EMBL" id="MCP1172578.1"/>
    </source>
</evidence>
<evidence type="ECO:0000259" key="2">
    <source>
        <dbReference type="Pfam" id="PF13400"/>
    </source>
</evidence>
<comment type="caution">
    <text evidence="3">The sequence shown here is derived from an EMBL/GenBank/DDBJ whole genome shotgun (WGS) entry which is preliminary data.</text>
</comment>
<dbReference type="RefSeq" id="WP_253536523.1">
    <property type="nucleotide sequence ID" value="NZ_JAMYWC010000003.1"/>
</dbReference>
<dbReference type="Pfam" id="PF13400">
    <property type="entry name" value="Tad"/>
    <property type="match status" value="1"/>
</dbReference>
<dbReference type="AlphaFoldDB" id="A0AA41WNZ4"/>
<evidence type="ECO:0000256" key="1">
    <source>
        <dbReference type="SAM" id="Phobius"/>
    </source>
</evidence>